<dbReference type="Gene3D" id="3.40.50.1100">
    <property type="match status" value="2"/>
</dbReference>
<dbReference type="PANTHER" id="PTHR48077">
    <property type="entry name" value="TRYPTOPHAN SYNTHASE-RELATED"/>
    <property type="match status" value="1"/>
</dbReference>
<evidence type="ECO:0000313" key="16">
    <source>
        <dbReference type="Proteomes" id="UP000324104"/>
    </source>
</evidence>
<comment type="subunit">
    <text evidence="5 12">Tetramer of two alpha and two beta chains.</text>
</comment>
<evidence type="ECO:0000256" key="7">
    <source>
        <dbReference type="ARBA" id="ARBA00022822"/>
    </source>
</evidence>
<evidence type="ECO:0000256" key="10">
    <source>
        <dbReference type="ARBA" id="ARBA00023239"/>
    </source>
</evidence>
<dbReference type="PANTHER" id="PTHR48077:SF3">
    <property type="entry name" value="TRYPTOPHAN SYNTHASE"/>
    <property type="match status" value="1"/>
</dbReference>
<evidence type="ECO:0000256" key="6">
    <source>
        <dbReference type="ARBA" id="ARBA00022605"/>
    </source>
</evidence>
<dbReference type="GO" id="GO:0004834">
    <property type="term" value="F:tryptophan synthase activity"/>
    <property type="evidence" value="ECO:0007669"/>
    <property type="project" value="UniProtKB-UniRule"/>
</dbReference>
<evidence type="ECO:0000256" key="8">
    <source>
        <dbReference type="ARBA" id="ARBA00022898"/>
    </source>
</evidence>
<dbReference type="PROSITE" id="PS00168">
    <property type="entry name" value="TRP_SYNTHASE_BETA"/>
    <property type="match status" value="1"/>
</dbReference>
<keyword evidence="7 12" id="KW-0822">Tryptophan biosynthesis</keyword>
<protein>
    <recommendedName>
        <fullName evidence="12">Tryptophan synthase beta chain</fullName>
        <ecNumber evidence="12">4.2.1.20</ecNumber>
    </recommendedName>
</protein>
<feature type="region of interest" description="Disordered" evidence="13">
    <location>
        <begin position="1"/>
        <end position="22"/>
    </location>
</feature>
<name>A0A5D5AP54_9EURY</name>
<organism evidence="15 16">
    <name type="scientific">Natrialba swarupiae</name>
    <dbReference type="NCBI Taxonomy" id="2448032"/>
    <lineage>
        <taxon>Archaea</taxon>
        <taxon>Methanobacteriati</taxon>
        <taxon>Methanobacteriota</taxon>
        <taxon>Stenosarchaea group</taxon>
        <taxon>Halobacteria</taxon>
        <taxon>Halobacteriales</taxon>
        <taxon>Natrialbaceae</taxon>
        <taxon>Natrialba</taxon>
    </lineage>
</organism>
<sequence>MTTSDRDRDGEDRRDSTTTFGEYGGRYVPEALMPAILELEDAYERYVLANEDGFMDEFRERMCEFGGRPTPLQRAGRLSDRYDREIYLKREDLVHGGAHKLNNALGQVLLAKYMGKERIIAETGAGQHGTATAMAAAHLDVPCEIYMGRTDVNRQRPNVYRMRMNGAEVNPVTAGSGTLKEAINETMRDWATTVETTHYVIGSVVGPHPFPKMVRDFQAVIGQEAREQIREQAGQLPDSVVACAGGGSNTMGAFYAFVPDSAEPRSGADSSSAERSSADSQAAQPRDDGEQTEPREHVDLVAVEAGGSSLEIDEEMGLAPNSATLSTGTDGVLHGAMTKLLQRGDGQIVESHSVSAGLDYAGVGPELSHLVETGRVMPESVGDEAALEAFHRLSRLEGIIPALESSHALGYLEEVAGPDADGSADLGDVVVVNLSGRGDKDLETVLEETETRDLAAAPDVEVFDR</sequence>
<dbReference type="InterPro" id="IPR006654">
    <property type="entry name" value="Trp_synth_beta"/>
</dbReference>
<dbReference type="RefSeq" id="WP_149079932.1">
    <property type="nucleotide sequence ID" value="NZ_VTAW01000002.1"/>
</dbReference>
<feature type="modified residue" description="N6-(pyridoxal phosphate)lysine" evidence="12">
    <location>
        <position position="100"/>
    </location>
</feature>
<evidence type="ECO:0000256" key="9">
    <source>
        <dbReference type="ARBA" id="ARBA00023141"/>
    </source>
</evidence>
<proteinExistence type="inferred from homology"/>
<feature type="compositionally biased region" description="Basic and acidic residues" evidence="13">
    <location>
        <begin position="1"/>
        <end position="16"/>
    </location>
</feature>
<dbReference type="Pfam" id="PF00291">
    <property type="entry name" value="PALP"/>
    <property type="match status" value="1"/>
</dbReference>
<comment type="caution">
    <text evidence="15">The sequence shown here is derived from an EMBL/GenBank/DDBJ whole genome shotgun (WGS) entry which is preliminary data.</text>
</comment>
<evidence type="ECO:0000256" key="12">
    <source>
        <dbReference type="HAMAP-Rule" id="MF_00133"/>
    </source>
</evidence>
<keyword evidence="6 12" id="KW-0028">Amino-acid biosynthesis</keyword>
<evidence type="ECO:0000256" key="5">
    <source>
        <dbReference type="ARBA" id="ARBA00011270"/>
    </source>
</evidence>
<dbReference type="EC" id="4.2.1.20" evidence="12"/>
<dbReference type="InterPro" id="IPR006653">
    <property type="entry name" value="Trp_synth_b_CS"/>
</dbReference>
<evidence type="ECO:0000256" key="3">
    <source>
        <dbReference type="ARBA" id="ARBA00004733"/>
    </source>
</evidence>
<dbReference type="Proteomes" id="UP000324104">
    <property type="component" value="Unassembled WGS sequence"/>
</dbReference>
<dbReference type="FunFam" id="3.40.50.1100:FF:000001">
    <property type="entry name" value="Tryptophan synthase beta chain"/>
    <property type="match status" value="1"/>
</dbReference>
<feature type="compositionally biased region" description="Basic and acidic residues" evidence="13">
    <location>
        <begin position="285"/>
        <end position="298"/>
    </location>
</feature>
<keyword evidence="9 12" id="KW-0057">Aromatic amino acid biosynthesis</keyword>
<dbReference type="GO" id="GO:0005737">
    <property type="term" value="C:cytoplasm"/>
    <property type="evidence" value="ECO:0007669"/>
    <property type="project" value="TreeGrafter"/>
</dbReference>
<dbReference type="EMBL" id="VTAW01000002">
    <property type="protein sequence ID" value="TYT63466.1"/>
    <property type="molecule type" value="Genomic_DNA"/>
</dbReference>
<reference evidence="15 16" key="1">
    <citation type="submission" date="2019-08" db="EMBL/GenBank/DDBJ databases">
        <title>Archaea genome.</title>
        <authorList>
            <person name="Kajale S."/>
            <person name="Shouche Y."/>
            <person name="Deshpande N."/>
            <person name="Sharma A."/>
        </authorList>
    </citation>
    <scope>NUCLEOTIDE SEQUENCE [LARGE SCALE GENOMIC DNA]</scope>
    <source>
        <strain evidence="15 16">ESP3B_9</strain>
    </source>
</reference>
<evidence type="ECO:0000313" key="15">
    <source>
        <dbReference type="EMBL" id="TYT63466.1"/>
    </source>
</evidence>
<dbReference type="AlphaFoldDB" id="A0A5D5AP54"/>
<dbReference type="InterPro" id="IPR036052">
    <property type="entry name" value="TrpB-like_PALP_sf"/>
</dbReference>
<feature type="compositionally biased region" description="Low complexity" evidence="13">
    <location>
        <begin position="265"/>
        <end position="284"/>
    </location>
</feature>
<feature type="domain" description="Tryptophan synthase beta chain-like PALP" evidence="14">
    <location>
        <begin position="66"/>
        <end position="263"/>
    </location>
</feature>
<dbReference type="UniPathway" id="UPA00035">
    <property type="reaction ID" value="UER00044"/>
</dbReference>
<dbReference type="PIRSF" id="PIRSF001413">
    <property type="entry name" value="Trp_syn_beta"/>
    <property type="match status" value="1"/>
</dbReference>
<dbReference type="SUPFAM" id="SSF53686">
    <property type="entry name" value="Tryptophan synthase beta subunit-like PLP-dependent enzymes"/>
    <property type="match status" value="1"/>
</dbReference>
<dbReference type="InterPro" id="IPR023026">
    <property type="entry name" value="Trp_synth_beta/beta-like"/>
</dbReference>
<evidence type="ECO:0000256" key="2">
    <source>
        <dbReference type="ARBA" id="ARBA00002786"/>
    </source>
</evidence>
<comment type="function">
    <text evidence="2 12">The beta subunit is responsible for the synthesis of L-tryptophan from indole and L-serine.</text>
</comment>
<evidence type="ECO:0000256" key="11">
    <source>
        <dbReference type="ARBA" id="ARBA00049047"/>
    </source>
</evidence>
<evidence type="ECO:0000256" key="4">
    <source>
        <dbReference type="ARBA" id="ARBA00009982"/>
    </source>
</evidence>
<dbReference type="CDD" id="cd06446">
    <property type="entry name" value="Trp-synth_B"/>
    <property type="match status" value="1"/>
</dbReference>
<dbReference type="InterPro" id="IPR001926">
    <property type="entry name" value="TrpB-like_PALP"/>
</dbReference>
<evidence type="ECO:0000256" key="13">
    <source>
        <dbReference type="SAM" id="MobiDB-lite"/>
    </source>
</evidence>
<comment type="pathway">
    <text evidence="3 12">Amino-acid biosynthesis; L-tryptophan biosynthesis; L-tryptophan from chorismate: step 5/5.</text>
</comment>
<comment type="similarity">
    <text evidence="4 12">Belongs to the TrpB family.</text>
</comment>
<feature type="region of interest" description="Disordered" evidence="13">
    <location>
        <begin position="262"/>
        <end position="298"/>
    </location>
</feature>
<comment type="cofactor">
    <cofactor evidence="1 12">
        <name>pyridoxal 5'-phosphate</name>
        <dbReference type="ChEBI" id="CHEBI:597326"/>
    </cofactor>
</comment>
<gene>
    <name evidence="12 15" type="primary">trpB</name>
    <name evidence="15" type="ORF">FYC77_02505</name>
</gene>
<dbReference type="HAMAP" id="MF_00133">
    <property type="entry name" value="Trp_synth_beta"/>
    <property type="match status" value="1"/>
</dbReference>
<comment type="catalytic activity">
    <reaction evidence="11 12">
        <text>(1S,2R)-1-C-(indol-3-yl)glycerol 3-phosphate + L-serine = D-glyceraldehyde 3-phosphate + L-tryptophan + H2O</text>
        <dbReference type="Rhea" id="RHEA:10532"/>
        <dbReference type="ChEBI" id="CHEBI:15377"/>
        <dbReference type="ChEBI" id="CHEBI:33384"/>
        <dbReference type="ChEBI" id="CHEBI:57912"/>
        <dbReference type="ChEBI" id="CHEBI:58866"/>
        <dbReference type="ChEBI" id="CHEBI:59776"/>
        <dbReference type="EC" id="4.2.1.20"/>
    </reaction>
</comment>
<evidence type="ECO:0000259" key="14">
    <source>
        <dbReference type="Pfam" id="PF00291"/>
    </source>
</evidence>
<evidence type="ECO:0000256" key="1">
    <source>
        <dbReference type="ARBA" id="ARBA00001933"/>
    </source>
</evidence>
<keyword evidence="16" id="KW-1185">Reference proteome</keyword>
<accession>A0A5D5AP54</accession>
<dbReference type="NCBIfam" id="TIGR00263">
    <property type="entry name" value="trpB"/>
    <property type="match status" value="1"/>
</dbReference>
<keyword evidence="10 12" id="KW-0456">Lyase</keyword>
<keyword evidence="8 12" id="KW-0663">Pyridoxal phosphate</keyword>